<gene>
    <name evidence="18" type="ORF">DW206_00660</name>
    <name evidence="17" type="ORF">DWX70_16755</name>
    <name evidence="16" type="ORF">DYI28_14820</name>
    <name evidence="12" type="ORF">F3B53_23070</name>
    <name evidence="9" type="ORF">F3B85_17570</name>
    <name evidence="10" type="ORF">F3B90_03030</name>
    <name evidence="11" type="ORF">F3B98_18370</name>
    <name evidence="8" type="ORF">F3D66_23055</name>
    <name evidence="7" type="ORF">F3D71_27205</name>
    <name evidence="6" type="ORF">F3F25_25265</name>
    <name evidence="5" type="ORF">F3F51_14650</name>
    <name evidence="13" type="ORF">PO240_18455</name>
    <name evidence="14" type="ORF">PO382_19405</name>
    <name evidence="15" type="ORF">PQ628_09890</name>
</gene>
<dbReference type="Proteomes" id="UP001214017">
    <property type="component" value="Unassembled WGS sequence"/>
</dbReference>
<dbReference type="PIRSF" id="PIRSF000428">
    <property type="entry name" value="P_Ac_trans"/>
    <property type="match status" value="1"/>
</dbReference>
<dbReference type="Proteomes" id="UP001219389">
    <property type="component" value="Unassembled WGS sequence"/>
</dbReference>
<dbReference type="RefSeq" id="WP_004296252.1">
    <property type="nucleotide sequence ID" value="NZ_BAABYJ010000001.1"/>
</dbReference>
<evidence type="ECO:0000313" key="12">
    <source>
        <dbReference type="EMBL" id="KAB1320443.1"/>
    </source>
</evidence>
<evidence type="ECO:0000313" key="28">
    <source>
        <dbReference type="Proteomes" id="UP000473905"/>
    </source>
</evidence>
<evidence type="ECO:0000313" key="21">
    <source>
        <dbReference type="Proteomes" id="UP000318823"/>
    </source>
</evidence>
<dbReference type="EMBL" id="VWLE01000672">
    <property type="protein sequence ID" value="KAA3936704.1"/>
    <property type="molecule type" value="Genomic_DNA"/>
</dbReference>
<dbReference type="EMBL" id="VWGP01000014">
    <property type="protein sequence ID" value="KAA4532695.1"/>
    <property type="molecule type" value="Genomic_DNA"/>
</dbReference>
<dbReference type="Proteomes" id="UP000318823">
    <property type="component" value="Chromosome"/>
</dbReference>
<reference evidence="22 23" key="4">
    <citation type="journal article" date="2019" name="Nat. Med.">
        <title>A library of human gut bacterial isolates paired with longitudinal multiomics data enables mechanistic microbiome research.</title>
        <authorList>
            <person name="Poyet M."/>
            <person name="Groussin M."/>
            <person name="Gibbons S.M."/>
            <person name="Avila-Pacheco J."/>
            <person name="Jiang X."/>
            <person name="Kearney S.M."/>
            <person name="Perrotta A.R."/>
            <person name="Berdy B."/>
            <person name="Zhao S."/>
            <person name="Lieberman T.D."/>
            <person name="Swanson P.K."/>
            <person name="Smith M."/>
            <person name="Roesemann S."/>
            <person name="Alexander J.E."/>
            <person name="Rich S.A."/>
            <person name="Livny J."/>
            <person name="Vlamakis H."/>
            <person name="Clish C."/>
            <person name="Bullock K."/>
            <person name="Deik A."/>
            <person name="Scott J."/>
            <person name="Pierce K.A."/>
            <person name="Xavier R.J."/>
            <person name="Alm E.J."/>
        </authorList>
    </citation>
    <scope>NUCLEOTIDE SEQUENCE [LARGE SCALE GENOMIC DNA]</scope>
    <source>
        <strain evidence="8 28">BIOML-A134</strain>
        <strain evidence="11 26">BIOML-A14</strain>
        <strain evidence="10 25">BIOML-A15</strain>
        <strain evidence="6 23">BIOML-A160</strain>
        <strain evidence="7 22">BIOML-A163</strain>
        <strain evidence="5 27">BIOML-A183</strain>
        <strain evidence="12 24">BIOML-A2</strain>
        <strain evidence="9 29">BIOML-A41</strain>
    </source>
</reference>
<comment type="similarity">
    <text evidence="1">Belongs to the phosphate acetyltransferase and butyryltransferase family.</text>
</comment>
<keyword evidence="3 13" id="KW-0012">Acyltransferase</keyword>
<dbReference type="EMBL" id="JAQNZF010000030">
    <property type="protein sequence ID" value="MDC2744388.1"/>
    <property type="molecule type" value="Genomic_DNA"/>
</dbReference>
<reference evidence="16" key="2">
    <citation type="journal article" date="2018" name="Nature">
        <title>Human gut bacteria contain acquired interbacterial defence systems.</title>
        <authorList>
            <person name="Ross B.D."/>
            <person name="Verster A.J."/>
            <person name="Radey M.C."/>
            <person name="Schmidtke D.T."/>
            <person name="Pope C.E."/>
            <person name="Hoffman L.R."/>
            <person name="Hajjar A."/>
            <person name="Peterson S.B."/>
            <person name="Borenstein E."/>
            <person name="Mougous J."/>
        </authorList>
    </citation>
    <scope>NUCLEOTIDE SEQUENCE</scope>
    <source>
        <strain evidence="16">3725 D1 iv</strain>
    </source>
</reference>
<dbReference type="Proteomes" id="UP000266492">
    <property type="component" value="Unassembled WGS sequence"/>
</dbReference>
<dbReference type="SUPFAM" id="SSF53659">
    <property type="entry name" value="Isocitrate/Isopropylmalate dehydrogenase-like"/>
    <property type="match status" value="1"/>
</dbReference>
<evidence type="ECO:0000313" key="29">
    <source>
        <dbReference type="Proteomes" id="UP000478493"/>
    </source>
</evidence>
<dbReference type="Proteomes" id="UP000323717">
    <property type="component" value="Unassembled WGS sequence"/>
</dbReference>
<dbReference type="Proteomes" id="UP000460135">
    <property type="component" value="Unassembled WGS sequence"/>
</dbReference>
<evidence type="ECO:0000256" key="2">
    <source>
        <dbReference type="ARBA" id="ARBA00022679"/>
    </source>
</evidence>
<evidence type="ECO:0000256" key="3">
    <source>
        <dbReference type="ARBA" id="ARBA00023315"/>
    </source>
</evidence>
<dbReference type="EMBL" id="QRVZ01000014">
    <property type="protein sequence ID" value="RGS81952.1"/>
    <property type="molecule type" value="Genomic_DNA"/>
</dbReference>
<proteinExistence type="inferred from homology"/>
<dbReference type="EMBL" id="JAQNWR010000014">
    <property type="protein sequence ID" value="MDC2409853.1"/>
    <property type="molecule type" value="Genomic_DNA"/>
</dbReference>
<dbReference type="Proteomes" id="UP000435985">
    <property type="component" value="Unassembled WGS sequence"/>
</dbReference>
<sequence length="319" mass="35166">MEPILNFAQLTAHLKKLNHRKRIAVVCANDPNTEYAISRALEEGIAEFLMIGDSTILKKYPTLKQYPEYVKTIHIENPDEAAREAVRIVREGGADILMKGIINTDNLLHAILDKEKGLLPKGKILTHLAVMEIPTYHKLLFFSDAAVIPRPTLQQRIEMIWYAICTCRHFGIEQPRVALIHCTEKVSAKFPHSLDYVNIVELAEAGEFGNVIIDGPLDVRTACEQASGDIKGIVSPINGQADVLIFPNIESGNAFYKSVSLFAQAEMAGLLQGPICPVVLPSRSDSGLSKYYSIAMACLQVSGDCKCRKQVSQVTGSSF</sequence>
<keyword evidence="2 5" id="KW-0808">Transferase</keyword>
<dbReference type="EMBL" id="VWLB01000059">
    <property type="protein sequence ID" value="KAA3922892.1"/>
    <property type="molecule type" value="Genomic_DNA"/>
</dbReference>
<reference evidence="13" key="6">
    <citation type="submission" date="2022-10" db="EMBL/GenBank/DDBJ databases">
        <title>Human gut microbiome strain richness.</title>
        <authorList>
            <person name="Chen-Liaw A."/>
        </authorList>
    </citation>
    <scope>NUCLEOTIDE SEQUENCE</scope>
    <source>
        <strain evidence="14">BSD2780120875st1_E1_BSD2780120875_150330</strain>
        <strain evidence="13">F7_m1001271B151109d0_201107</strain>
        <strain evidence="15">RTP21484st1_H8_RTP21484_190118</strain>
    </source>
</reference>
<dbReference type="Proteomes" id="UP000375690">
    <property type="component" value="Unassembled WGS sequence"/>
</dbReference>
<dbReference type="EMBL" id="CP041395">
    <property type="protein sequence ID" value="QDM09888.1"/>
    <property type="molecule type" value="Genomic_DNA"/>
</dbReference>
<name>A0A139L3U0_BACOV</name>
<dbReference type="PANTHER" id="PTHR43356">
    <property type="entry name" value="PHOSPHATE ACETYLTRANSFERASE"/>
    <property type="match status" value="1"/>
</dbReference>
<dbReference type="EMBL" id="VWKB01000037">
    <property type="protein sequence ID" value="KAA4091565.1"/>
    <property type="molecule type" value="Genomic_DNA"/>
</dbReference>
<reference evidence="16" key="5">
    <citation type="submission" date="2019-07" db="EMBL/GenBank/DDBJ databases">
        <authorList>
            <person name="Ross B.D."/>
            <person name="Verster A.J."/>
            <person name="Radey M.C."/>
            <person name="Schmidtke D.T."/>
            <person name="Pope C.E."/>
            <person name="Hoffman L.R."/>
            <person name="Hajjar A."/>
            <person name="Peterson S.B."/>
            <person name="Borenstein E."/>
            <person name="Mougous J.D."/>
        </authorList>
    </citation>
    <scope>NUCLEOTIDE SEQUENCE</scope>
    <source>
        <strain evidence="16">3725 D1 iv</strain>
    </source>
</reference>
<organism evidence="5 27">
    <name type="scientific">Bacteroides ovatus</name>
    <dbReference type="NCBI Taxonomy" id="28116"/>
    <lineage>
        <taxon>Bacteria</taxon>
        <taxon>Pseudomonadati</taxon>
        <taxon>Bacteroidota</taxon>
        <taxon>Bacteroidia</taxon>
        <taxon>Bacteroidales</taxon>
        <taxon>Bacteroidaceae</taxon>
        <taxon>Bacteroides</taxon>
    </lineage>
</organism>
<dbReference type="GO" id="GO:0016746">
    <property type="term" value="F:acyltransferase activity"/>
    <property type="evidence" value="ECO:0007669"/>
    <property type="project" value="UniProtKB-KW"/>
</dbReference>
<evidence type="ECO:0000313" key="27">
    <source>
        <dbReference type="Proteomes" id="UP000460135"/>
    </source>
</evidence>
<evidence type="ECO:0000313" key="25">
    <source>
        <dbReference type="Proteomes" id="UP000424805"/>
    </source>
</evidence>
<dbReference type="EMBL" id="VWFP01000002">
    <property type="protein sequence ID" value="KAA4629726.1"/>
    <property type="molecule type" value="Genomic_DNA"/>
</dbReference>
<evidence type="ECO:0000313" key="6">
    <source>
        <dbReference type="EMBL" id="KAA3922892.1"/>
    </source>
</evidence>
<dbReference type="Pfam" id="PF01515">
    <property type="entry name" value="PTA_PTB"/>
    <property type="match status" value="1"/>
</dbReference>
<evidence type="ECO:0000256" key="1">
    <source>
        <dbReference type="ARBA" id="ARBA00005656"/>
    </source>
</evidence>
<dbReference type="Proteomes" id="UP000365824">
    <property type="component" value="Unassembled WGS sequence"/>
</dbReference>
<evidence type="ECO:0000313" key="26">
    <source>
        <dbReference type="Proteomes" id="UP000435985"/>
    </source>
</evidence>
<evidence type="ECO:0000313" key="19">
    <source>
        <dbReference type="Proteomes" id="UP000266492"/>
    </source>
</evidence>
<dbReference type="Proteomes" id="UP000478493">
    <property type="component" value="Unassembled WGS sequence"/>
</dbReference>
<evidence type="ECO:0000313" key="15">
    <source>
        <dbReference type="EMBL" id="MDC7958520.1"/>
    </source>
</evidence>
<dbReference type="EMBL" id="VWLX01000010">
    <property type="protein sequence ID" value="KAA3803851.1"/>
    <property type="molecule type" value="Genomic_DNA"/>
</dbReference>
<evidence type="ECO:0000313" key="24">
    <source>
        <dbReference type="Proteomes" id="UP000375690"/>
    </source>
</evidence>
<reference evidence="21" key="1">
    <citation type="journal article" date="2018" name="J. Anim. Genet.">
        <title>Acquired interbacterial defense systems protect against interspecies antagonism in the human gut microbiome.</title>
        <authorList>
            <person name="Ross B.D."/>
            <person name="Verster A.J."/>
            <person name="Radey M.C."/>
            <person name="Schmidtke D.T."/>
            <person name="Pope C.E."/>
            <person name="Hoffman L.R."/>
            <person name="Hajjar A."/>
            <person name="Peterson S.B."/>
            <person name="Borenstein E."/>
            <person name="Mougous J."/>
        </authorList>
    </citation>
    <scope>NUCLEOTIDE SEQUENCE [LARGE SCALE GENOMIC DNA]</scope>
    <source>
        <strain evidence="21">3725 D1 iv</strain>
    </source>
</reference>
<protein>
    <submittedName>
        <fullName evidence="13">Phosphate acyltransferase</fullName>
    </submittedName>
    <submittedName>
        <fullName evidence="5">Phosphate butyryltransferase</fullName>
    </submittedName>
</protein>
<evidence type="ECO:0000313" key="13">
    <source>
        <dbReference type="EMBL" id="MDC2409853.1"/>
    </source>
</evidence>
<evidence type="ECO:0000313" key="8">
    <source>
        <dbReference type="EMBL" id="KAA4091565.1"/>
    </source>
</evidence>
<dbReference type="PANTHER" id="PTHR43356:SF2">
    <property type="entry name" value="PHOSPHATE ACETYLTRANSFERASE"/>
    <property type="match status" value="1"/>
</dbReference>
<dbReference type="GeneID" id="29451763"/>
<evidence type="ECO:0000313" key="17">
    <source>
        <dbReference type="EMBL" id="RGS81952.1"/>
    </source>
</evidence>
<dbReference type="Gene3D" id="3.40.718.10">
    <property type="entry name" value="Isopropylmalate Dehydrogenase"/>
    <property type="match status" value="1"/>
</dbReference>
<evidence type="ECO:0000259" key="4">
    <source>
        <dbReference type="Pfam" id="PF01515"/>
    </source>
</evidence>
<dbReference type="AlphaFoldDB" id="A0A139L3U0"/>
<evidence type="ECO:0000313" key="18">
    <source>
        <dbReference type="EMBL" id="RHH52576.1"/>
    </source>
</evidence>
<reference evidence="19 20" key="3">
    <citation type="submission" date="2018-08" db="EMBL/GenBank/DDBJ databases">
        <title>A genome reference for cultivated species of the human gut microbiota.</title>
        <authorList>
            <person name="Zou Y."/>
            <person name="Xue W."/>
            <person name="Luo G."/>
        </authorList>
    </citation>
    <scope>NUCLEOTIDE SEQUENCE [LARGE SCALE GENOMIC DNA]</scope>
    <source>
        <strain evidence="17 19">AF20-9LB</strain>
        <strain evidence="18 20">AM17-48</strain>
    </source>
</reference>
<dbReference type="Proteomes" id="UP000424805">
    <property type="component" value="Unassembled WGS sequence"/>
</dbReference>
<dbReference type="Proteomes" id="UP001215078">
    <property type="component" value="Unassembled WGS sequence"/>
</dbReference>
<dbReference type="STRING" id="28116.Bovatus_02691"/>
<dbReference type="EMBL" id="VWFO01000026">
    <property type="protein sequence ID" value="KAA4662549.1"/>
    <property type="molecule type" value="Genomic_DNA"/>
</dbReference>
<dbReference type="EMBL" id="QRJR01000001">
    <property type="protein sequence ID" value="RHH52576.1"/>
    <property type="molecule type" value="Genomic_DNA"/>
</dbReference>
<dbReference type="EMBL" id="JAQQPO010000010">
    <property type="protein sequence ID" value="MDC7958520.1"/>
    <property type="molecule type" value="Genomic_DNA"/>
</dbReference>
<evidence type="ECO:0000313" key="10">
    <source>
        <dbReference type="EMBL" id="KAA4629726.1"/>
    </source>
</evidence>
<dbReference type="Proteomes" id="UP000283329">
    <property type="component" value="Unassembled WGS sequence"/>
</dbReference>
<evidence type="ECO:0000313" key="14">
    <source>
        <dbReference type="EMBL" id="MDC2744388.1"/>
    </source>
</evidence>
<evidence type="ECO:0000313" key="20">
    <source>
        <dbReference type="Proteomes" id="UP000283329"/>
    </source>
</evidence>
<dbReference type="EMBL" id="VWFC01000041">
    <property type="protein sequence ID" value="KAB1320443.1"/>
    <property type="molecule type" value="Genomic_DNA"/>
</dbReference>
<evidence type="ECO:0000313" key="16">
    <source>
        <dbReference type="EMBL" id="QDM09888.1"/>
    </source>
</evidence>
<dbReference type="KEGG" id="boa:Bovatus_02691"/>
<keyword evidence="28" id="KW-1185">Reference proteome</keyword>
<evidence type="ECO:0000313" key="9">
    <source>
        <dbReference type="EMBL" id="KAA4532695.1"/>
    </source>
</evidence>
<evidence type="ECO:0000313" key="7">
    <source>
        <dbReference type="EMBL" id="KAA3936704.1"/>
    </source>
</evidence>
<dbReference type="InterPro" id="IPR002505">
    <property type="entry name" value="PTA_PTB"/>
</dbReference>
<evidence type="ECO:0000313" key="5">
    <source>
        <dbReference type="EMBL" id="KAA3803851.1"/>
    </source>
</evidence>
<evidence type="ECO:0000313" key="23">
    <source>
        <dbReference type="Proteomes" id="UP000365824"/>
    </source>
</evidence>
<dbReference type="InterPro" id="IPR050500">
    <property type="entry name" value="Phos_Acetyltrans/Butyryltrans"/>
</dbReference>
<dbReference type="InterPro" id="IPR012147">
    <property type="entry name" value="P_Ac_Bu_trans"/>
</dbReference>
<accession>A0A139L3U0</accession>
<feature type="domain" description="Phosphate acetyl/butaryl transferase" evidence="4">
    <location>
        <begin position="81"/>
        <end position="297"/>
    </location>
</feature>
<dbReference type="Proteomes" id="UP000473905">
    <property type="component" value="Unassembled WGS sequence"/>
</dbReference>
<evidence type="ECO:0000313" key="22">
    <source>
        <dbReference type="Proteomes" id="UP000323717"/>
    </source>
</evidence>
<evidence type="ECO:0000313" key="11">
    <source>
        <dbReference type="EMBL" id="KAA4662549.1"/>
    </source>
</evidence>